<keyword evidence="3" id="KW-1185">Reference proteome</keyword>
<comment type="caution">
    <text evidence="2">The sequence shown here is derived from an EMBL/GenBank/DDBJ whole genome shotgun (WGS) entry which is preliminary data.</text>
</comment>
<proteinExistence type="predicted"/>
<dbReference type="PANTHER" id="PTHR37017:SF11">
    <property type="entry name" value="ESTERASE_LIPASE_THIOESTERASE DOMAIN-CONTAINING PROTEIN"/>
    <property type="match status" value="1"/>
</dbReference>
<gene>
    <name evidence="2" type="ORF">I2501_02105</name>
</gene>
<name>A0A931FCT6_9ACTN</name>
<dbReference type="AlphaFoldDB" id="A0A931FCT6"/>
<reference evidence="2" key="1">
    <citation type="submission" date="2020-11" db="EMBL/GenBank/DDBJ databases">
        <title>Isolation and identification of active actinomycetes.</title>
        <authorList>
            <person name="Yu B."/>
        </authorList>
    </citation>
    <scope>NUCLEOTIDE SEQUENCE</scope>
    <source>
        <strain evidence="2">NEAU-YB345</strain>
    </source>
</reference>
<dbReference type="EMBL" id="JADPRT010000001">
    <property type="protein sequence ID" value="MBF9066831.1"/>
    <property type="molecule type" value="Genomic_DNA"/>
</dbReference>
<dbReference type="InterPro" id="IPR029058">
    <property type="entry name" value="AB_hydrolase_fold"/>
</dbReference>
<keyword evidence="2" id="KW-0378">Hydrolase</keyword>
<accession>A0A931FCT6</accession>
<evidence type="ECO:0000313" key="2">
    <source>
        <dbReference type="EMBL" id="MBF9066831.1"/>
    </source>
</evidence>
<evidence type="ECO:0000259" key="1">
    <source>
        <dbReference type="Pfam" id="PF12697"/>
    </source>
</evidence>
<organism evidence="2 3">
    <name type="scientific">Streptacidiphilus fuscans</name>
    <dbReference type="NCBI Taxonomy" id="2789292"/>
    <lineage>
        <taxon>Bacteria</taxon>
        <taxon>Bacillati</taxon>
        <taxon>Actinomycetota</taxon>
        <taxon>Actinomycetes</taxon>
        <taxon>Kitasatosporales</taxon>
        <taxon>Streptomycetaceae</taxon>
        <taxon>Streptacidiphilus</taxon>
    </lineage>
</organism>
<dbReference type="Gene3D" id="3.40.50.1820">
    <property type="entry name" value="alpha/beta hydrolase"/>
    <property type="match status" value="1"/>
</dbReference>
<protein>
    <submittedName>
        <fullName evidence="2">Alpha/beta hydrolase</fullName>
    </submittedName>
</protein>
<dbReference type="RefSeq" id="WP_196192007.1">
    <property type="nucleotide sequence ID" value="NZ_JADPRT010000001.1"/>
</dbReference>
<dbReference type="Proteomes" id="UP000657385">
    <property type="component" value="Unassembled WGS sequence"/>
</dbReference>
<dbReference type="InterPro" id="IPR052897">
    <property type="entry name" value="Sec-Metab_Biosynth_Hydrolase"/>
</dbReference>
<sequence length="233" mass="25395">MTTTYTLVPGADGRAWMWHLLAAELRARGHRVITLDLPTADSSGYDEFAEAVGAAVLDEFDRSGQLVVVAQSLAGFHAPVACERLPLPVAELVLLNAMVPVPGETAGQWWEDTGQPQARAEYAVASGREPSAGVDVRVDFFHDVPPEVTAEALAEGGAAPPSALFEQPWPLTEWPDITTRFLQGRDDRFFPLEFQRRLARERLGLEIEEIPGGHLAALSHPRELADHLARSSS</sequence>
<dbReference type="Pfam" id="PF12697">
    <property type="entry name" value="Abhydrolase_6"/>
    <property type="match status" value="1"/>
</dbReference>
<evidence type="ECO:0000313" key="3">
    <source>
        <dbReference type="Proteomes" id="UP000657385"/>
    </source>
</evidence>
<dbReference type="GO" id="GO:0016787">
    <property type="term" value="F:hydrolase activity"/>
    <property type="evidence" value="ECO:0007669"/>
    <property type="project" value="UniProtKB-KW"/>
</dbReference>
<dbReference type="InterPro" id="IPR000073">
    <property type="entry name" value="AB_hydrolase_1"/>
</dbReference>
<dbReference type="SUPFAM" id="SSF53474">
    <property type="entry name" value="alpha/beta-Hydrolases"/>
    <property type="match status" value="1"/>
</dbReference>
<dbReference type="PANTHER" id="PTHR37017">
    <property type="entry name" value="AB HYDROLASE-1 DOMAIN-CONTAINING PROTEIN-RELATED"/>
    <property type="match status" value="1"/>
</dbReference>
<feature type="domain" description="AB hydrolase-1" evidence="1">
    <location>
        <begin position="7"/>
        <end position="226"/>
    </location>
</feature>